<dbReference type="Pfam" id="PF03171">
    <property type="entry name" value="2OG-FeII_Oxy"/>
    <property type="match status" value="1"/>
</dbReference>
<dbReference type="PANTHER" id="PTHR10209:SF771">
    <property type="entry name" value="1-AMINOCYCLOPROPANE-1-CARBOXYLATE OXIDASE HOMOLOG 1-LIKE"/>
    <property type="match status" value="1"/>
</dbReference>
<reference evidence="8 9" key="1">
    <citation type="submission" date="2019-07" db="EMBL/GenBank/DDBJ databases">
        <title>WGS assembly of Gossypium tomentosum.</title>
        <authorList>
            <person name="Chen Z.J."/>
            <person name="Sreedasyam A."/>
            <person name="Ando A."/>
            <person name="Song Q."/>
            <person name="De L."/>
            <person name="Hulse-Kemp A."/>
            <person name="Ding M."/>
            <person name="Ye W."/>
            <person name="Kirkbride R."/>
            <person name="Jenkins J."/>
            <person name="Plott C."/>
            <person name="Lovell J."/>
            <person name="Lin Y.-M."/>
            <person name="Vaughn R."/>
            <person name="Liu B."/>
            <person name="Li W."/>
            <person name="Simpson S."/>
            <person name="Scheffler B."/>
            <person name="Saski C."/>
            <person name="Grover C."/>
            <person name="Hu G."/>
            <person name="Conover J."/>
            <person name="Carlson J."/>
            <person name="Shu S."/>
            <person name="Boston L."/>
            <person name="Williams M."/>
            <person name="Peterson D."/>
            <person name="Mcgee K."/>
            <person name="Jones D."/>
            <person name="Wendel J."/>
            <person name="Stelly D."/>
            <person name="Grimwood J."/>
            <person name="Schmutz J."/>
        </authorList>
    </citation>
    <scope>NUCLEOTIDE SEQUENCE [LARGE SCALE GENOMIC DNA]</scope>
    <source>
        <strain evidence="8">7179.01</strain>
    </source>
</reference>
<dbReference type="EMBL" id="CM017611">
    <property type="protein sequence ID" value="TYI38690.1"/>
    <property type="molecule type" value="Genomic_DNA"/>
</dbReference>
<keyword evidence="9" id="KW-1185">Reference proteome</keyword>
<feature type="non-terminal residue" evidence="8">
    <location>
        <position position="1"/>
    </location>
</feature>
<dbReference type="Gene3D" id="2.60.120.330">
    <property type="entry name" value="B-lactam Antibiotic, Isopenicillin N Synthase, Chain"/>
    <property type="match status" value="1"/>
</dbReference>
<keyword evidence="3 6" id="KW-0479">Metal-binding</keyword>
<dbReference type="InterPro" id="IPR005123">
    <property type="entry name" value="Oxoglu/Fe-dep_dioxygenase_dom"/>
</dbReference>
<comment type="similarity">
    <text evidence="2 6">Belongs to the iron/ascorbate-dependent oxidoreductase family.</text>
</comment>
<proteinExistence type="inferred from homology"/>
<dbReference type="AlphaFoldDB" id="A0A5D2RFN8"/>
<name>A0A5D2RFN8_GOSTO</name>
<protein>
    <recommendedName>
        <fullName evidence="7">Fe2OG dioxygenase domain-containing protein</fullName>
    </recommendedName>
</protein>
<evidence type="ECO:0000313" key="8">
    <source>
        <dbReference type="EMBL" id="TYI38690.1"/>
    </source>
</evidence>
<evidence type="ECO:0000256" key="2">
    <source>
        <dbReference type="ARBA" id="ARBA00008056"/>
    </source>
</evidence>
<evidence type="ECO:0000313" key="9">
    <source>
        <dbReference type="Proteomes" id="UP000322667"/>
    </source>
</evidence>
<dbReference type="FunFam" id="2.60.120.330:FF:000005">
    <property type="entry name" value="1-aminocyclopropane-1-carboxylate oxidase homolog 1"/>
    <property type="match status" value="1"/>
</dbReference>
<dbReference type="PROSITE" id="PS51471">
    <property type="entry name" value="FE2OG_OXY"/>
    <property type="match status" value="1"/>
</dbReference>
<comment type="cofactor">
    <cofactor evidence="1">
        <name>Fe cation</name>
        <dbReference type="ChEBI" id="CHEBI:24875"/>
    </cofactor>
</comment>
<evidence type="ECO:0000256" key="5">
    <source>
        <dbReference type="ARBA" id="ARBA00023004"/>
    </source>
</evidence>
<keyword evidence="4 6" id="KW-0560">Oxidoreductase</keyword>
<dbReference type="GO" id="GO:0051213">
    <property type="term" value="F:dioxygenase activity"/>
    <property type="evidence" value="ECO:0007669"/>
    <property type="project" value="UniProtKB-ARBA"/>
</dbReference>
<dbReference type="SUPFAM" id="SSF51197">
    <property type="entry name" value="Clavaminate synthase-like"/>
    <property type="match status" value="1"/>
</dbReference>
<dbReference type="Pfam" id="PF14226">
    <property type="entry name" value="DIOX_N"/>
    <property type="match status" value="1"/>
</dbReference>
<evidence type="ECO:0000256" key="4">
    <source>
        <dbReference type="ARBA" id="ARBA00023002"/>
    </source>
</evidence>
<evidence type="ECO:0000256" key="1">
    <source>
        <dbReference type="ARBA" id="ARBA00001962"/>
    </source>
</evidence>
<gene>
    <name evidence="8" type="ORF">ES332_A02G046000v1</name>
</gene>
<accession>A0A5D2RFN8</accession>
<feature type="domain" description="Fe2OG dioxygenase" evidence="7">
    <location>
        <begin position="223"/>
        <end position="324"/>
    </location>
</feature>
<dbReference type="Proteomes" id="UP000322667">
    <property type="component" value="Chromosome A02"/>
</dbReference>
<evidence type="ECO:0000259" key="7">
    <source>
        <dbReference type="PROSITE" id="PS51471"/>
    </source>
</evidence>
<organism evidence="8 9">
    <name type="scientific">Gossypium tomentosum</name>
    <name type="common">Hawaiian cotton</name>
    <name type="synonym">Gossypium sandvicense</name>
    <dbReference type="NCBI Taxonomy" id="34277"/>
    <lineage>
        <taxon>Eukaryota</taxon>
        <taxon>Viridiplantae</taxon>
        <taxon>Streptophyta</taxon>
        <taxon>Embryophyta</taxon>
        <taxon>Tracheophyta</taxon>
        <taxon>Spermatophyta</taxon>
        <taxon>Magnoliopsida</taxon>
        <taxon>eudicotyledons</taxon>
        <taxon>Gunneridae</taxon>
        <taxon>Pentapetalae</taxon>
        <taxon>rosids</taxon>
        <taxon>malvids</taxon>
        <taxon>Malvales</taxon>
        <taxon>Malvaceae</taxon>
        <taxon>Malvoideae</taxon>
        <taxon>Gossypium</taxon>
    </lineage>
</organism>
<dbReference type="InterPro" id="IPR027443">
    <property type="entry name" value="IPNS-like_sf"/>
</dbReference>
<dbReference type="PANTHER" id="PTHR10209">
    <property type="entry name" value="OXIDOREDUCTASE, 2OG-FE II OXYGENASE FAMILY PROTEIN"/>
    <property type="match status" value="1"/>
</dbReference>
<dbReference type="InterPro" id="IPR026992">
    <property type="entry name" value="DIOX_N"/>
</dbReference>
<dbReference type="GO" id="GO:0046872">
    <property type="term" value="F:metal ion binding"/>
    <property type="evidence" value="ECO:0007669"/>
    <property type="project" value="UniProtKB-KW"/>
</dbReference>
<dbReference type="InterPro" id="IPR044861">
    <property type="entry name" value="IPNS-like_FE2OG_OXY"/>
</dbReference>
<evidence type="ECO:0000256" key="3">
    <source>
        <dbReference type="ARBA" id="ARBA00022723"/>
    </source>
</evidence>
<keyword evidence="5 6" id="KW-0408">Iron</keyword>
<sequence length="382" mass="42677">SETGEFQVDSNPDYDRESEVKAFDDTKAGVKGIVDSGVTQIPRIFIDQSLILEKNNTDCSNNQLGASIIDLQGIGGDSARRAEVINQVRNACADWGFFQVVHHGIPASVLDEMIDGIRRFHEQDIEVKKQFYSRDATRKVLYLSNYDLYKLKAANWRDSFGCIWSPDDPIHPAELPQVTCIEFCCRDIVMDYSKQVLTLGFTLFELLSEALGLNPGCLNDLGCADLLLLMGHYYPPCPQPELTMGTTNHKDSNIITILLQDQMGGLQVLHHNHWIDVPCIPGALVVNVGDLLQLISNDKVKSVNHRVLAKRAGPRISVACFLIMQANNKGNESRLYGPIKELLSENNPPIYREILIKDYLSQHYSKGLSGSDSLSHFKLSEN</sequence>
<evidence type="ECO:0000256" key="6">
    <source>
        <dbReference type="RuleBase" id="RU003682"/>
    </source>
</evidence>